<sequence length="390" mass="39828">MTSGSRVRRGGIAAALAAALALALTVGFVTARASAAPDLPPVPPEELVASVLEAEPAALAGTVAVDNRLGLPAIPGVPAEGFTDGTSTARVWSDGEGRGRLALPRPDGERTYVRDGTVTWAYDSADRTATRIPAREHDRSGPAEGDPQAAAREIVGKLRDTSTVDVDGTTEVAGRPAYTLVLAPQPGERTVLREVRAAVDAETRTPLELTVLGAGPEPVLRIGFDDVTFGPQDPALFTFTPPPGVTVEDKKFEDKGLKDKGNADKGTGPDAAAPGRGHDPDRGGADALRTVGDGWDAVVVGTVPQGRGPQATGPQATGPQATDPQTTDPETSDQRGADRPDLSALGTPVSGPWGTGREITTNAGSALVTDDGRFAAGAVGTDVLGAALQQ</sequence>
<keyword evidence="3" id="KW-0449">Lipoprotein</keyword>
<evidence type="ECO:0000256" key="1">
    <source>
        <dbReference type="SAM" id="MobiDB-lite"/>
    </source>
</evidence>
<feature type="chain" id="PRO_5011453493" evidence="2">
    <location>
        <begin position="36"/>
        <end position="390"/>
    </location>
</feature>
<evidence type="ECO:0000313" key="4">
    <source>
        <dbReference type="Proteomes" id="UP000199614"/>
    </source>
</evidence>
<organism evidence="3 4">
    <name type="scientific">Pseudonocardia ammonioxydans</name>
    <dbReference type="NCBI Taxonomy" id="260086"/>
    <lineage>
        <taxon>Bacteria</taxon>
        <taxon>Bacillati</taxon>
        <taxon>Actinomycetota</taxon>
        <taxon>Actinomycetes</taxon>
        <taxon>Pseudonocardiales</taxon>
        <taxon>Pseudonocardiaceae</taxon>
        <taxon>Pseudonocardia</taxon>
    </lineage>
</organism>
<dbReference type="PANTHER" id="PTHR37507">
    <property type="entry name" value="SPORULATION PROTEIN YDCC"/>
    <property type="match status" value="1"/>
</dbReference>
<feature type="compositionally biased region" description="Polar residues" evidence="1">
    <location>
        <begin position="312"/>
        <end position="329"/>
    </location>
</feature>
<dbReference type="InterPro" id="IPR029046">
    <property type="entry name" value="LolA/LolB/LppX"/>
</dbReference>
<feature type="signal peptide" evidence="2">
    <location>
        <begin position="1"/>
        <end position="35"/>
    </location>
</feature>
<dbReference type="Proteomes" id="UP000199614">
    <property type="component" value="Unassembled WGS sequence"/>
</dbReference>
<feature type="compositionally biased region" description="Basic and acidic residues" evidence="1">
    <location>
        <begin position="247"/>
        <end position="263"/>
    </location>
</feature>
<dbReference type="InterPro" id="IPR006311">
    <property type="entry name" value="TAT_signal"/>
</dbReference>
<name>A0A1I5AIU4_PSUAM</name>
<dbReference type="EMBL" id="FOUY01000018">
    <property type="protein sequence ID" value="SFN62436.1"/>
    <property type="molecule type" value="Genomic_DNA"/>
</dbReference>
<protein>
    <submittedName>
        <fullName evidence="3">Outer membrane lipoprotein-sorting protein</fullName>
    </submittedName>
</protein>
<keyword evidence="2" id="KW-0732">Signal</keyword>
<feature type="compositionally biased region" description="Basic and acidic residues" evidence="1">
    <location>
        <begin position="332"/>
        <end position="341"/>
    </location>
</feature>
<dbReference type="AlphaFoldDB" id="A0A1I5AIU4"/>
<dbReference type="PANTHER" id="PTHR37507:SF2">
    <property type="entry name" value="SPORULATION PROTEIN YDCC"/>
    <property type="match status" value="1"/>
</dbReference>
<evidence type="ECO:0000256" key="2">
    <source>
        <dbReference type="SAM" id="SignalP"/>
    </source>
</evidence>
<dbReference type="OrthoDB" id="4822274at2"/>
<keyword evidence="4" id="KW-1185">Reference proteome</keyword>
<evidence type="ECO:0000313" key="3">
    <source>
        <dbReference type="EMBL" id="SFN62436.1"/>
    </source>
</evidence>
<dbReference type="STRING" id="260086.SAMN05216207_10188"/>
<gene>
    <name evidence="3" type="ORF">SAMN05216207_10188</name>
</gene>
<dbReference type="RefSeq" id="WP_093344854.1">
    <property type="nucleotide sequence ID" value="NZ_FOUY01000018.1"/>
</dbReference>
<dbReference type="PROSITE" id="PS51318">
    <property type="entry name" value="TAT"/>
    <property type="match status" value="1"/>
</dbReference>
<dbReference type="InterPro" id="IPR052944">
    <property type="entry name" value="Sporulation_related"/>
</dbReference>
<proteinExistence type="predicted"/>
<feature type="region of interest" description="Disordered" evidence="1">
    <location>
        <begin position="236"/>
        <end position="359"/>
    </location>
</feature>
<dbReference type="SUPFAM" id="SSF89392">
    <property type="entry name" value="Prokaryotic lipoproteins and lipoprotein localization factors"/>
    <property type="match status" value="1"/>
</dbReference>
<dbReference type="Gene3D" id="2.50.20.10">
    <property type="entry name" value="Lipoprotein localisation LolA/LolB/LppX"/>
    <property type="match status" value="1"/>
</dbReference>
<reference evidence="3 4" key="1">
    <citation type="submission" date="2016-10" db="EMBL/GenBank/DDBJ databases">
        <authorList>
            <person name="de Groot N.N."/>
        </authorList>
    </citation>
    <scope>NUCLEOTIDE SEQUENCE [LARGE SCALE GENOMIC DNA]</scope>
    <source>
        <strain evidence="3 4">CGMCC 4.1877</strain>
    </source>
</reference>
<accession>A0A1I5AIU4</accession>